<dbReference type="Proteomes" id="UP000285530">
    <property type="component" value="Unassembled WGS sequence"/>
</dbReference>
<dbReference type="InterPro" id="IPR050834">
    <property type="entry name" value="Glycosyltransf_2"/>
</dbReference>
<feature type="domain" description="Glycosyltransferase 2-like" evidence="1">
    <location>
        <begin position="98"/>
        <end position="262"/>
    </location>
</feature>
<feature type="non-terminal residue" evidence="2">
    <location>
        <position position="380"/>
    </location>
</feature>
<evidence type="ECO:0000313" key="3">
    <source>
        <dbReference type="Proteomes" id="UP000285530"/>
    </source>
</evidence>
<gene>
    <name evidence="2" type="ORF">D3P06_17015</name>
</gene>
<comment type="caution">
    <text evidence="2">The sequence shown here is derived from an EMBL/GenBank/DDBJ whole genome shotgun (WGS) entry which is preliminary data.</text>
</comment>
<dbReference type="InterPro" id="IPR029044">
    <property type="entry name" value="Nucleotide-diphossugar_trans"/>
</dbReference>
<dbReference type="PANTHER" id="PTHR43685">
    <property type="entry name" value="GLYCOSYLTRANSFERASE"/>
    <property type="match status" value="1"/>
</dbReference>
<proteinExistence type="predicted"/>
<keyword evidence="3" id="KW-1185">Reference proteome</keyword>
<organism evidence="2 3">
    <name type="scientific">Paracoccus aestuarii</name>
    <dbReference type="NCBI Taxonomy" id="453842"/>
    <lineage>
        <taxon>Bacteria</taxon>
        <taxon>Pseudomonadati</taxon>
        <taxon>Pseudomonadota</taxon>
        <taxon>Alphaproteobacteria</taxon>
        <taxon>Rhodobacterales</taxon>
        <taxon>Paracoccaceae</taxon>
        <taxon>Paracoccus</taxon>
    </lineage>
</organism>
<reference evidence="2 3" key="1">
    <citation type="submission" date="2018-09" db="EMBL/GenBank/DDBJ databases">
        <title>Paracoccus onubensis nov. sp. a moderate halophilic bacterium isolated from Gruta de las Maravillas (Aracena, Spain).</title>
        <authorList>
            <person name="Jurado V."/>
            <person name="Gutierrez-Patricio S."/>
            <person name="Gonzalez-Pimentel J.L."/>
            <person name="Laiz L."/>
            <person name="Saiz-Jimenez C."/>
        </authorList>
    </citation>
    <scope>NUCLEOTIDE SEQUENCE [LARGE SCALE GENOMIC DNA]</scope>
    <source>
        <strain evidence="2 3">DSM 19484</strain>
    </source>
</reference>
<keyword evidence="2" id="KW-0808">Transferase</keyword>
<dbReference type="EMBL" id="QZEV01000142">
    <property type="protein sequence ID" value="RJK97307.1"/>
    <property type="molecule type" value="Genomic_DNA"/>
</dbReference>
<dbReference type="Pfam" id="PF00535">
    <property type="entry name" value="Glycos_transf_2"/>
    <property type="match status" value="1"/>
</dbReference>
<evidence type="ECO:0000259" key="1">
    <source>
        <dbReference type="Pfam" id="PF00535"/>
    </source>
</evidence>
<sequence length="380" mass="41475">MTTGSTGGASTMAVLDLDIDDLPAVIEARPTDVAALVLLRVQGRPAGQAVVPLVNGRCDTPRQALLEGADSAFWEALLSSRLDPSRSAPPPAPKAPATVAVCTRDRTEDLRRCVAALLAMPDDGQEILVVDNAPRTEATHDLLAGMPRIRYIREDRPGLDVARNRALQEARTEIVAFTDDDAAPDALWLRTLLRNFDDPLVGAATGPTLPIELETEAQMDFQRFGGFLRGYKRMVLDGATHDPLLGWHAGAGVNMALRRSALSSIGPFDEALDAGTPTQAGGDADMYRRLIAGGWRIVYDPEALNWHRHRRSAEELVRQMWGYEVAGSAVLWKTFAWEGNWGGLVQYLSWFARELALLGYSIRRRPGTPAPAVVLKRIRG</sequence>
<dbReference type="GO" id="GO:0016740">
    <property type="term" value="F:transferase activity"/>
    <property type="evidence" value="ECO:0007669"/>
    <property type="project" value="UniProtKB-KW"/>
</dbReference>
<evidence type="ECO:0000313" key="2">
    <source>
        <dbReference type="EMBL" id="RJK97307.1"/>
    </source>
</evidence>
<accession>A0A418ZPZ1</accession>
<dbReference type="PANTHER" id="PTHR43685:SF14">
    <property type="entry name" value="GLYCOSYLTRANSFERASE 2-LIKE DOMAIN-CONTAINING PROTEIN"/>
    <property type="match status" value="1"/>
</dbReference>
<dbReference type="SUPFAM" id="SSF53448">
    <property type="entry name" value="Nucleotide-diphospho-sugar transferases"/>
    <property type="match status" value="1"/>
</dbReference>
<dbReference type="Gene3D" id="3.90.550.10">
    <property type="entry name" value="Spore Coat Polysaccharide Biosynthesis Protein SpsA, Chain A"/>
    <property type="match status" value="1"/>
</dbReference>
<dbReference type="AlphaFoldDB" id="A0A418ZPZ1"/>
<dbReference type="InterPro" id="IPR001173">
    <property type="entry name" value="Glyco_trans_2-like"/>
</dbReference>
<name>A0A418ZPZ1_9RHOB</name>
<protein>
    <submittedName>
        <fullName evidence="2">Glycosyltransferase</fullName>
    </submittedName>
</protein>